<dbReference type="PANTHER" id="PTHR32322">
    <property type="entry name" value="INNER MEMBRANE TRANSPORTER"/>
    <property type="match status" value="1"/>
</dbReference>
<dbReference type="InterPro" id="IPR037185">
    <property type="entry name" value="EmrE-like"/>
</dbReference>
<dbReference type="EMBL" id="FXAW01000002">
    <property type="protein sequence ID" value="SMG21486.1"/>
    <property type="molecule type" value="Genomic_DNA"/>
</dbReference>
<feature type="transmembrane region" description="Helical" evidence="6">
    <location>
        <begin position="250"/>
        <end position="269"/>
    </location>
</feature>
<keyword evidence="9" id="KW-1185">Reference proteome</keyword>
<evidence type="ECO:0000256" key="5">
    <source>
        <dbReference type="ARBA" id="ARBA00023136"/>
    </source>
</evidence>
<gene>
    <name evidence="8" type="ORF">SAMN05661096_01197</name>
</gene>
<protein>
    <submittedName>
        <fullName evidence="8">EamA-like transporter family protein</fullName>
    </submittedName>
</protein>
<keyword evidence="5 6" id="KW-0472">Membrane</keyword>
<feature type="transmembrane region" description="Helical" evidence="6">
    <location>
        <begin position="128"/>
        <end position="147"/>
    </location>
</feature>
<feature type="domain" description="EamA" evidence="7">
    <location>
        <begin position="156"/>
        <end position="293"/>
    </location>
</feature>
<sequence length="297" mass="32105">MSEKESVSPFLVYGLLFLLALIWGSSFILIKKGLLVFSAGEVGAIRIFSAALVLTPLSLPKLKSLNRRQWKWLFISGMVGSFGPAFLFAYAQTQLESGITGVLNALTPIFALLVGVLFFKGSLKLRDSLGIALGFGGTIVLIIAGSGGELGNFNFYAIFVILATLCYGFNLNILKTQFSVLTPKIITSISLVLIAPLAGGYLFGSSDFVQKMQYEEGAWLALLYISILGVIGTAFALILFNRLVKLTSPVFTSFVTYIIPIVAIIWGLLDGEILVFGHYIGIVLIILGVAFANRPKK</sequence>
<feature type="transmembrane region" description="Helical" evidence="6">
    <location>
        <begin position="185"/>
        <end position="203"/>
    </location>
</feature>
<dbReference type="Proteomes" id="UP000193804">
    <property type="component" value="Unassembled WGS sequence"/>
</dbReference>
<comment type="similarity">
    <text evidence="2">Belongs to the EamA transporter family.</text>
</comment>
<evidence type="ECO:0000256" key="4">
    <source>
        <dbReference type="ARBA" id="ARBA00022989"/>
    </source>
</evidence>
<evidence type="ECO:0000259" key="7">
    <source>
        <dbReference type="Pfam" id="PF00892"/>
    </source>
</evidence>
<dbReference type="Pfam" id="PF00892">
    <property type="entry name" value="EamA"/>
    <property type="match status" value="2"/>
</dbReference>
<dbReference type="Gene3D" id="1.10.3730.20">
    <property type="match status" value="1"/>
</dbReference>
<dbReference type="RefSeq" id="WP_085516167.1">
    <property type="nucleotide sequence ID" value="NZ_FXAW01000002.1"/>
</dbReference>
<keyword evidence="4 6" id="KW-1133">Transmembrane helix</keyword>
<dbReference type="InterPro" id="IPR050638">
    <property type="entry name" value="AA-Vitamin_Transporters"/>
</dbReference>
<feature type="transmembrane region" description="Helical" evidence="6">
    <location>
        <begin position="97"/>
        <end position="119"/>
    </location>
</feature>
<feature type="transmembrane region" description="Helical" evidence="6">
    <location>
        <begin position="12"/>
        <end position="30"/>
    </location>
</feature>
<dbReference type="OrthoDB" id="1117213at2"/>
<comment type="subcellular location">
    <subcellularLocation>
        <location evidence="1">Membrane</location>
        <topology evidence="1">Multi-pass membrane protein</topology>
    </subcellularLocation>
</comment>
<feature type="transmembrane region" description="Helical" evidence="6">
    <location>
        <begin position="153"/>
        <end position="173"/>
    </location>
</feature>
<feature type="transmembrane region" description="Helical" evidence="6">
    <location>
        <begin position="275"/>
        <end position="292"/>
    </location>
</feature>
<proteinExistence type="inferred from homology"/>
<evidence type="ECO:0000256" key="2">
    <source>
        <dbReference type="ARBA" id="ARBA00007362"/>
    </source>
</evidence>
<feature type="transmembrane region" description="Helical" evidence="6">
    <location>
        <begin position="72"/>
        <end position="91"/>
    </location>
</feature>
<feature type="transmembrane region" description="Helical" evidence="6">
    <location>
        <begin position="42"/>
        <end position="60"/>
    </location>
</feature>
<dbReference type="AlphaFoldDB" id="A0A1X7J1M2"/>
<dbReference type="SUPFAM" id="SSF103481">
    <property type="entry name" value="Multidrug resistance efflux transporter EmrE"/>
    <property type="match status" value="2"/>
</dbReference>
<organism evidence="8 9">
    <name type="scientific">Marivirga sericea</name>
    <dbReference type="NCBI Taxonomy" id="1028"/>
    <lineage>
        <taxon>Bacteria</taxon>
        <taxon>Pseudomonadati</taxon>
        <taxon>Bacteroidota</taxon>
        <taxon>Cytophagia</taxon>
        <taxon>Cytophagales</taxon>
        <taxon>Marivirgaceae</taxon>
        <taxon>Marivirga</taxon>
    </lineage>
</organism>
<evidence type="ECO:0000313" key="8">
    <source>
        <dbReference type="EMBL" id="SMG21486.1"/>
    </source>
</evidence>
<accession>A0A1X7J1M2</accession>
<keyword evidence="3 6" id="KW-0812">Transmembrane</keyword>
<dbReference type="STRING" id="1028.SAMN05661096_01197"/>
<dbReference type="PANTHER" id="PTHR32322:SF2">
    <property type="entry name" value="EAMA DOMAIN-CONTAINING PROTEIN"/>
    <property type="match status" value="1"/>
</dbReference>
<name>A0A1X7J1M2_9BACT</name>
<evidence type="ECO:0000256" key="1">
    <source>
        <dbReference type="ARBA" id="ARBA00004141"/>
    </source>
</evidence>
<evidence type="ECO:0000313" key="9">
    <source>
        <dbReference type="Proteomes" id="UP000193804"/>
    </source>
</evidence>
<feature type="domain" description="EamA" evidence="7">
    <location>
        <begin position="14"/>
        <end position="142"/>
    </location>
</feature>
<dbReference type="GO" id="GO:0016020">
    <property type="term" value="C:membrane"/>
    <property type="evidence" value="ECO:0007669"/>
    <property type="project" value="UniProtKB-SubCell"/>
</dbReference>
<evidence type="ECO:0000256" key="3">
    <source>
        <dbReference type="ARBA" id="ARBA00022692"/>
    </source>
</evidence>
<evidence type="ECO:0000256" key="6">
    <source>
        <dbReference type="SAM" id="Phobius"/>
    </source>
</evidence>
<dbReference type="InterPro" id="IPR000620">
    <property type="entry name" value="EamA_dom"/>
</dbReference>
<reference evidence="9" key="1">
    <citation type="submission" date="2017-04" db="EMBL/GenBank/DDBJ databases">
        <authorList>
            <person name="Varghese N."/>
            <person name="Submissions S."/>
        </authorList>
    </citation>
    <scope>NUCLEOTIDE SEQUENCE [LARGE SCALE GENOMIC DNA]</scope>
    <source>
        <strain evidence="9">DSM 4125</strain>
    </source>
</reference>
<feature type="transmembrane region" description="Helical" evidence="6">
    <location>
        <begin position="218"/>
        <end position="238"/>
    </location>
</feature>